<organism evidence="2 4">
    <name type="scientific">Mycolicibacterium conceptionense</name>
    <dbReference type="NCBI Taxonomy" id="451644"/>
    <lineage>
        <taxon>Bacteria</taxon>
        <taxon>Bacillati</taxon>
        <taxon>Actinomycetota</taxon>
        <taxon>Actinomycetes</taxon>
        <taxon>Mycobacteriales</taxon>
        <taxon>Mycobacteriaceae</taxon>
        <taxon>Mycolicibacterium</taxon>
    </lineage>
</organism>
<evidence type="ECO:0000313" key="4">
    <source>
        <dbReference type="Proteomes" id="UP000182227"/>
    </source>
</evidence>
<proteinExistence type="predicted"/>
<evidence type="ECO:0000313" key="3">
    <source>
        <dbReference type="EMBL" id="ORV21106.1"/>
    </source>
</evidence>
<name>A0A0U1D7T4_9MYCO</name>
<feature type="region of interest" description="Disordered" evidence="1">
    <location>
        <begin position="102"/>
        <end position="124"/>
    </location>
</feature>
<dbReference type="AlphaFoldDB" id="A0A0U1D7T4"/>
<dbReference type="Proteomes" id="UP000193811">
    <property type="component" value="Unassembled WGS sequence"/>
</dbReference>
<evidence type="ECO:0000313" key="5">
    <source>
        <dbReference type="Proteomes" id="UP000193811"/>
    </source>
</evidence>
<evidence type="ECO:0000313" key="2">
    <source>
        <dbReference type="EMBL" id="CQD08114.1"/>
    </source>
</evidence>
<reference evidence="3 5" key="2">
    <citation type="submission" date="2016-01" db="EMBL/GenBank/DDBJ databases">
        <title>The new phylogeny of the genus Mycobacterium.</title>
        <authorList>
            <person name="Tarcisio F."/>
            <person name="Conor M."/>
            <person name="Antonella G."/>
            <person name="Elisabetta G."/>
            <person name="Giulia F.S."/>
            <person name="Sara T."/>
            <person name="Anna F."/>
            <person name="Clotilde B."/>
            <person name="Roberto B."/>
            <person name="Veronica D.S."/>
            <person name="Fabio R."/>
            <person name="Monica P."/>
            <person name="Olivier J."/>
            <person name="Enrico T."/>
            <person name="Nicola S."/>
        </authorList>
    </citation>
    <scope>NUCLEOTIDE SEQUENCE [LARGE SCALE GENOMIC DNA]</scope>
    <source>
        <strain evidence="3 5">CCUG 50187</strain>
    </source>
</reference>
<sequence length="543" mass="57306">MVSIPDIEQWDVSVLEQVKNAALNAGHSLRKLGDGLDATKSNLDRWHGDAAQAWRAEHGKTMVDVDDQHRETATVADVMDTAIEDTRWCINELKDARAEPESLGMTVQSDGSVVDPQAGKTSDKQVAQQRENVRAAAEQRLKALLAKATATDVEIGNALRAAVSDKPLPVPAGAPHTDPAVILSELQDATNQAVLDQMAKIRAIQKQLDDAMKAAYTSGPGTAGFDKANANIGKLRGELVSALNDLGNIPDYSKIDPKSVTVSPDGHFLFNRTENGIKTQVYGRFKNGTGEFFDQAKGTSYTFKDGKLASTNTPDPGRVTPDDELLFNAVTLAVGAPEAAAAIKGGGEVAIHGLKSLFGREVFATADGITSENVITRALAAAEGRVDDASTHLSHPHTPPVGDRPPVSTSSEGDHPSPGSTSDHPATSSPEHPTPVHADSPAPSHPQPETIIGPGQESLPVVPEGAAGTVAENGKGIVYDIPAGTEGLDSRVARVRVMDPVTTGNYQYPHGYVSYENSAGQAVNPVTGKTISKKDPYWHIPLG</sequence>
<dbReference type="Proteomes" id="UP000182227">
    <property type="component" value="Unassembled WGS sequence"/>
</dbReference>
<gene>
    <name evidence="3" type="ORF">AWB98_02150</name>
    <name evidence="2" type="ORF">BN970_01567</name>
</gene>
<dbReference type="RefSeq" id="WP_085142766.1">
    <property type="nucleotide sequence ID" value="NZ_JACKVA010000035.1"/>
</dbReference>
<feature type="region of interest" description="Disordered" evidence="1">
    <location>
        <begin position="386"/>
        <end position="462"/>
    </location>
</feature>
<dbReference type="EMBL" id="LQOP01000034">
    <property type="protein sequence ID" value="ORV21106.1"/>
    <property type="molecule type" value="Genomic_DNA"/>
</dbReference>
<accession>A0A0U1D7T4</accession>
<dbReference type="EMBL" id="CTEF01000001">
    <property type="protein sequence ID" value="CQD08114.1"/>
    <property type="molecule type" value="Genomic_DNA"/>
</dbReference>
<keyword evidence="5" id="KW-1185">Reference proteome</keyword>
<reference evidence="2 4" key="1">
    <citation type="submission" date="2015-03" db="EMBL/GenBank/DDBJ databases">
        <authorList>
            <person name="Murphy D."/>
        </authorList>
    </citation>
    <scope>NUCLEOTIDE SEQUENCE [LARGE SCALE GENOMIC DNA]</scope>
    <source>
        <strain evidence="2 4">D16</strain>
    </source>
</reference>
<evidence type="ECO:0000256" key="1">
    <source>
        <dbReference type="SAM" id="MobiDB-lite"/>
    </source>
</evidence>
<protein>
    <submittedName>
        <fullName evidence="2">Uncharacterized protein</fullName>
    </submittedName>
</protein>
<feature type="compositionally biased region" description="Polar residues" evidence="1">
    <location>
        <begin position="418"/>
        <end position="431"/>
    </location>
</feature>
<dbReference type="GeneID" id="44299763"/>